<protein>
    <submittedName>
        <fullName evidence="3">Lipid-transfer protein</fullName>
    </submittedName>
</protein>
<comment type="caution">
    <text evidence="3">The sequence shown here is derived from an EMBL/GenBank/DDBJ whole genome shotgun (WGS) entry which is preliminary data.</text>
</comment>
<evidence type="ECO:0000256" key="2">
    <source>
        <dbReference type="SAM" id="Phobius"/>
    </source>
</evidence>
<accession>A0A5A7RH41</accession>
<dbReference type="AlphaFoldDB" id="A0A5A7RH41"/>
<keyword evidence="2" id="KW-0812">Transmembrane</keyword>
<evidence type="ECO:0000313" key="3">
    <source>
        <dbReference type="EMBL" id="GER56553.1"/>
    </source>
</evidence>
<name>A0A5A7RH41_STRAF</name>
<feature type="region of interest" description="Disordered" evidence="1">
    <location>
        <begin position="183"/>
        <end position="209"/>
    </location>
</feature>
<dbReference type="Proteomes" id="UP000325081">
    <property type="component" value="Unassembled WGS sequence"/>
</dbReference>
<feature type="transmembrane region" description="Helical" evidence="2">
    <location>
        <begin position="75"/>
        <end position="92"/>
    </location>
</feature>
<evidence type="ECO:0000256" key="1">
    <source>
        <dbReference type="SAM" id="MobiDB-lite"/>
    </source>
</evidence>
<organism evidence="3 4">
    <name type="scientific">Striga asiatica</name>
    <name type="common">Asiatic witchweed</name>
    <name type="synonym">Buchnera asiatica</name>
    <dbReference type="NCBI Taxonomy" id="4170"/>
    <lineage>
        <taxon>Eukaryota</taxon>
        <taxon>Viridiplantae</taxon>
        <taxon>Streptophyta</taxon>
        <taxon>Embryophyta</taxon>
        <taxon>Tracheophyta</taxon>
        <taxon>Spermatophyta</taxon>
        <taxon>Magnoliopsida</taxon>
        <taxon>eudicotyledons</taxon>
        <taxon>Gunneridae</taxon>
        <taxon>Pentapetalae</taxon>
        <taxon>asterids</taxon>
        <taxon>lamiids</taxon>
        <taxon>Lamiales</taxon>
        <taxon>Orobanchaceae</taxon>
        <taxon>Buchnereae</taxon>
        <taxon>Striga</taxon>
    </lineage>
</organism>
<feature type="compositionally biased region" description="Basic and acidic residues" evidence="1">
    <location>
        <begin position="190"/>
        <end position="203"/>
    </location>
</feature>
<keyword evidence="2" id="KW-1133">Transmembrane helix</keyword>
<keyword evidence="2" id="KW-0472">Membrane</keyword>
<sequence length="318" mass="35429">MGARDKKRGRVFPFPGPFPFPTHSLGIPLCLHVRLRDSHSTFTSEAASVSRDMSPGSSAPVSHLSLLFHLPPSRFFALFLLSVIPLALLALIPRLDLRGSSIEAPSSRIHGSSEDEEEEEEVVPIRSIMLQPSSFRPPSPRREADPVEDKLAYGIEGPQAMRIRQAVNPSIDKKKEKEVVEIDEGVNPSVDKKKEKEDMEKQKRLSNPLLKKKQFVGPNVVLSPASSNPQIRPTRRTTSDKKIHINEDILVVSSRSIATATKAMTITLYLANALPSADTGRWGSDRKRWAEDVSRNLGQVLCRCSMKIWPSRTSSTRR</sequence>
<dbReference type="EMBL" id="BKCP01012736">
    <property type="protein sequence ID" value="GER56553.1"/>
    <property type="molecule type" value="Genomic_DNA"/>
</dbReference>
<gene>
    <name evidence="3" type="ORF">STAS_34286</name>
</gene>
<proteinExistence type="predicted"/>
<feature type="region of interest" description="Disordered" evidence="1">
    <location>
        <begin position="103"/>
        <end position="123"/>
    </location>
</feature>
<keyword evidence="4" id="KW-1185">Reference proteome</keyword>
<evidence type="ECO:0000313" key="4">
    <source>
        <dbReference type="Proteomes" id="UP000325081"/>
    </source>
</evidence>
<reference evidence="4" key="1">
    <citation type="journal article" date="2019" name="Curr. Biol.">
        <title>Genome Sequence of Striga asiatica Provides Insight into the Evolution of Plant Parasitism.</title>
        <authorList>
            <person name="Yoshida S."/>
            <person name="Kim S."/>
            <person name="Wafula E.K."/>
            <person name="Tanskanen J."/>
            <person name="Kim Y.M."/>
            <person name="Honaas L."/>
            <person name="Yang Z."/>
            <person name="Spallek T."/>
            <person name="Conn C.E."/>
            <person name="Ichihashi Y."/>
            <person name="Cheong K."/>
            <person name="Cui S."/>
            <person name="Der J.P."/>
            <person name="Gundlach H."/>
            <person name="Jiao Y."/>
            <person name="Hori C."/>
            <person name="Ishida J.K."/>
            <person name="Kasahara H."/>
            <person name="Kiba T."/>
            <person name="Kim M.S."/>
            <person name="Koo N."/>
            <person name="Laohavisit A."/>
            <person name="Lee Y.H."/>
            <person name="Lumba S."/>
            <person name="McCourt P."/>
            <person name="Mortimer J.C."/>
            <person name="Mutuku J.M."/>
            <person name="Nomura T."/>
            <person name="Sasaki-Sekimoto Y."/>
            <person name="Seto Y."/>
            <person name="Wang Y."/>
            <person name="Wakatake T."/>
            <person name="Sakakibara H."/>
            <person name="Demura T."/>
            <person name="Yamaguchi S."/>
            <person name="Yoneyama K."/>
            <person name="Manabe R.I."/>
            <person name="Nelson D.C."/>
            <person name="Schulman A.H."/>
            <person name="Timko M.P."/>
            <person name="dePamphilis C.W."/>
            <person name="Choi D."/>
            <person name="Shirasu K."/>
        </authorList>
    </citation>
    <scope>NUCLEOTIDE SEQUENCE [LARGE SCALE GENOMIC DNA]</scope>
    <source>
        <strain evidence="4">cv. UVA1</strain>
    </source>
</reference>